<accession>A0A0E9WCN2</accession>
<dbReference type="AlphaFoldDB" id="A0A0E9WCN2"/>
<evidence type="ECO:0000313" key="1">
    <source>
        <dbReference type="EMBL" id="JAH87223.1"/>
    </source>
</evidence>
<name>A0A0E9WCN2_ANGAN</name>
<reference evidence="1" key="2">
    <citation type="journal article" date="2015" name="Fish Shellfish Immunol.">
        <title>Early steps in the European eel (Anguilla anguilla)-Vibrio vulnificus interaction in the gills: Role of the RtxA13 toxin.</title>
        <authorList>
            <person name="Callol A."/>
            <person name="Pajuelo D."/>
            <person name="Ebbesson L."/>
            <person name="Teles M."/>
            <person name="MacKenzie S."/>
            <person name="Amaro C."/>
        </authorList>
    </citation>
    <scope>NUCLEOTIDE SEQUENCE</scope>
</reference>
<protein>
    <submittedName>
        <fullName evidence="1">Uncharacterized protein</fullName>
    </submittedName>
</protein>
<organism evidence="1">
    <name type="scientific">Anguilla anguilla</name>
    <name type="common">European freshwater eel</name>
    <name type="synonym">Muraena anguilla</name>
    <dbReference type="NCBI Taxonomy" id="7936"/>
    <lineage>
        <taxon>Eukaryota</taxon>
        <taxon>Metazoa</taxon>
        <taxon>Chordata</taxon>
        <taxon>Craniata</taxon>
        <taxon>Vertebrata</taxon>
        <taxon>Euteleostomi</taxon>
        <taxon>Actinopterygii</taxon>
        <taxon>Neopterygii</taxon>
        <taxon>Teleostei</taxon>
        <taxon>Anguilliformes</taxon>
        <taxon>Anguillidae</taxon>
        <taxon>Anguilla</taxon>
    </lineage>
</organism>
<proteinExistence type="predicted"/>
<dbReference type="EMBL" id="GBXM01021354">
    <property type="protein sequence ID" value="JAH87223.1"/>
    <property type="molecule type" value="Transcribed_RNA"/>
</dbReference>
<sequence length="76" mass="8405">MKVFFLSSYSLNKNNLPPPLHARSSSLGPIPAGHTDLLLQHRAILCAGSFSPQICLVLSPRACVFIQWMLRKSNTL</sequence>
<reference evidence="1" key="1">
    <citation type="submission" date="2014-11" db="EMBL/GenBank/DDBJ databases">
        <authorList>
            <person name="Amaro Gonzalez C."/>
        </authorList>
    </citation>
    <scope>NUCLEOTIDE SEQUENCE</scope>
</reference>